<organism evidence="2 3">
    <name type="scientific">Caenorhabditis nigoni</name>
    <dbReference type="NCBI Taxonomy" id="1611254"/>
    <lineage>
        <taxon>Eukaryota</taxon>
        <taxon>Metazoa</taxon>
        <taxon>Ecdysozoa</taxon>
        <taxon>Nematoda</taxon>
        <taxon>Chromadorea</taxon>
        <taxon>Rhabditida</taxon>
        <taxon>Rhabditina</taxon>
        <taxon>Rhabditomorpha</taxon>
        <taxon>Rhabditoidea</taxon>
        <taxon>Rhabditidae</taxon>
        <taxon>Peloderinae</taxon>
        <taxon>Caenorhabditis</taxon>
    </lineage>
</organism>
<name>A0A2G5UYL4_9PELO</name>
<keyword evidence="3" id="KW-1185">Reference proteome</keyword>
<accession>A0A2G5UYL4</accession>
<evidence type="ECO:0000313" key="3">
    <source>
        <dbReference type="Proteomes" id="UP000230233"/>
    </source>
</evidence>
<comment type="caution">
    <text evidence="2">The sequence shown here is derived from an EMBL/GenBank/DDBJ whole genome shotgun (WGS) entry which is preliminary data.</text>
</comment>
<gene>
    <name evidence="2" type="primary">Cnig_chr_II.g4922</name>
    <name evidence="2" type="ORF">B9Z55_004922</name>
</gene>
<keyword evidence="1" id="KW-0812">Transmembrane</keyword>
<evidence type="ECO:0000256" key="1">
    <source>
        <dbReference type="SAM" id="Phobius"/>
    </source>
</evidence>
<dbReference type="EMBL" id="PDUG01000002">
    <property type="protein sequence ID" value="PIC44612.1"/>
    <property type="molecule type" value="Genomic_DNA"/>
</dbReference>
<protein>
    <submittedName>
        <fullName evidence="2">Uncharacterized protein</fullName>
    </submittedName>
</protein>
<keyword evidence="1" id="KW-0472">Membrane</keyword>
<reference evidence="3" key="1">
    <citation type="submission" date="2017-10" db="EMBL/GenBank/DDBJ databases">
        <title>Rapid genome shrinkage in a self-fertile nematode reveals novel sperm competition proteins.</title>
        <authorList>
            <person name="Yin D."/>
            <person name="Schwarz E.M."/>
            <person name="Thomas C.G."/>
            <person name="Felde R.L."/>
            <person name="Korf I.F."/>
            <person name="Cutter A.D."/>
            <person name="Schartner C.M."/>
            <person name="Ralston E.J."/>
            <person name="Meyer B.J."/>
            <person name="Haag E.S."/>
        </authorList>
    </citation>
    <scope>NUCLEOTIDE SEQUENCE [LARGE SCALE GENOMIC DNA]</scope>
    <source>
        <strain evidence="3">JU1422</strain>
    </source>
</reference>
<keyword evidence="1" id="KW-1133">Transmembrane helix</keyword>
<evidence type="ECO:0000313" key="2">
    <source>
        <dbReference type="EMBL" id="PIC44612.1"/>
    </source>
</evidence>
<proteinExistence type="predicted"/>
<sequence>MQHSLARVLVQKFKYSKLKYSKFKYSKFNVQFQICIICPICYTHSFFFLSSSILQFILTFRNILNTYFR</sequence>
<feature type="transmembrane region" description="Helical" evidence="1">
    <location>
        <begin position="30"/>
        <end position="60"/>
    </location>
</feature>
<dbReference type="AlphaFoldDB" id="A0A2G5UYL4"/>
<dbReference type="Proteomes" id="UP000230233">
    <property type="component" value="Chromosome II"/>
</dbReference>